<dbReference type="PANTHER" id="PTHR43804:SF7">
    <property type="entry name" value="LD18447P"/>
    <property type="match status" value="1"/>
</dbReference>
<dbReference type="AlphaFoldDB" id="A0AAJ8M4X5"/>
<dbReference type="PROSITE" id="PS00745">
    <property type="entry name" value="RF_PROK_I"/>
    <property type="match status" value="1"/>
</dbReference>
<dbReference type="InterPro" id="IPR050057">
    <property type="entry name" value="Prokaryotic/Mito_RF"/>
</dbReference>
<organism evidence="5 6">
    <name type="scientific">Cryptococcus depauperatus CBS 7841</name>
    <dbReference type="NCBI Taxonomy" id="1295531"/>
    <lineage>
        <taxon>Eukaryota</taxon>
        <taxon>Fungi</taxon>
        <taxon>Dikarya</taxon>
        <taxon>Basidiomycota</taxon>
        <taxon>Agaricomycotina</taxon>
        <taxon>Tremellomycetes</taxon>
        <taxon>Tremellales</taxon>
        <taxon>Cryptococcaceae</taxon>
        <taxon>Cryptococcus</taxon>
    </lineage>
</organism>
<dbReference type="EMBL" id="CP143791">
    <property type="protein sequence ID" value="WVN91006.1"/>
    <property type="molecule type" value="Genomic_DNA"/>
</dbReference>
<dbReference type="GO" id="GO:0005739">
    <property type="term" value="C:mitochondrion"/>
    <property type="evidence" value="ECO:0007669"/>
    <property type="project" value="GOC"/>
</dbReference>
<sequence>MLKPIITRQARSLATIAQKTKPISSNATIRSKCSLKMSKHTSIYELPSTRNYATTSKTQWATDTEQRHEKLITAAQAKFNIYKQTVEDEAQTTEVDIQIQIERAKIQKELSLLAGVWNRYTKLKKSVLDMKPYLNDPDPSLRELFESEYSALCDEFDTIITSTIPSVIIPPLATASLPVIMSLNAGIGGLEAALCTEDIARMYLRFAANRGWKVEEISRVEGTGGKGGGGIREVTLKFERGEWGEEGAEVYGALQWEKGVHRVQRIPAHESQGRIHTSTVAVIVMPLYPDTVDTPLVDPKDVKIEVMRARGAGGQHVNKTESAVRMTHVPTGISVSMQDSRSQHQNRAWAWEILRARLSEKKHTEEVEARRASRRDQVKGADRSDKIRTYNFNQDRLTDHRFGFTVIGLQNILDGGGLEDVITIMKRDFNERRLEALLKGEEDLDY</sequence>
<evidence type="ECO:0000256" key="3">
    <source>
        <dbReference type="ARBA" id="ARBA00022917"/>
    </source>
</evidence>
<keyword evidence="3" id="KW-0648">Protein biosynthesis</keyword>
<evidence type="ECO:0000313" key="5">
    <source>
        <dbReference type="EMBL" id="WVN91006.1"/>
    </source>
</evidence>
<dbReference type="RefSeq" id="XP_066071706.1">
    <property type="nucleotide sequence ID" value="XM_066215609.1"/>
</dbReference>
<dbReference type="SMART" id="SM00937">
    <property type="entry name" value="PCRF"/>
    <property type="match status" value="1"/>
</dbReference>
<keyword evidence="2" id="KW-0488">Methylation</keyword>
<evidence type="ECO:0000313" key="6">
    <source>
        <dbReference type="Proteomes" id="UP000094043"/>
    </source>
</evidence>
<proteinExistence type="inferred from homology"/>
<dbReference type="PANTHER" id="PTHR43804">
    <property type="entry name" value="LD18447P"/>
    <property type="match status" value="1"/>
</dbReference>
<dbReference type="Proteomes" id="UP000094043">
    <property type="component" value="Chromosome 8"/>
</dbReference>
<dbReference type="KEGG" id="cdep:91090460"/>
<feature type="domain" description="Prokaryotic-type class I peptide chain release factors" evidence="4">
    <location>
        <begin position="308"/>
        <end position="324"/>
    </location>
</feature>
<dbReference type="Gene3D" id="3.30.160.20">
    <property type="match status" value="1"/>
</dbReference>
<name>A0AAJ8M4X5_9TREE</name>
<dbReference type="GO" id="GO:0003747">
    <property type="term" value="F:translation release factor activity"/>
    <property type="evidence" value="ECO:0007669"/>
    <property type="project" value="InterPro"/>
</dbReference>
<dbReference type="GeneID" id="91090460"/>
<keyword evidence="6" id="KW-1185">Reference proteome</keyword>
<comment type="similarity">
    <text evidence="1">Belongs to the prokaryotic/mitochondrial release factor family.</text>
</comment>
<dbReference type="SUPFAM" id="SSF75620">
    <property type="entry name" value="Release factor"/>
    <property type="match status" value="1"/>
</dbReference>
<accession>A0AAJ8M4X5</accession>
<gene>
    <name evidence="5" type="ORF">L203_106252</name>
</gene>
<dbReference type="GO" id="GO:0032543">
    <property type="term" value="P:mitochondrial translation"/>
    <property type="evidence" value="ECO:0007669"/>
    <property type="project" value="UniProtKB-ARBA"/>
</dbReference>
<dbReference type="FunFam" id="3.30.160.20:FF:000070">
    <property type="entry name" value="Related to MRF1-peptide chain release factor, mitochondrial"/>
    <property type="match status" value="1"/>
</dbReference>
<reference evidence="5" key="1">
    <citation type="submission" date="2016-06" db="EMBL/GenBank/DDBJ databases">
        <authorList>
            <person name="Cuomo C."/>
            <person name="Litvintseva A."/>
            <person name="Heitman J."/>
            <person name="Chen Y."/>
            <person name="Sun S."/>
            <person name="Springer D."/>
            <person name="Dromer F."/>
            <person name="Young S."/>
            <person name="Zeng Q."/>
            <person name="Chapman S."/>
            <person name="Gujja S."/>
            <person name="Saif S."/>
            <person name="Birren B."/>
        </authorList>
    </citation>
    <scope>NUCLEOTIDE SEQUENCE</scope>
    <source>
        <strain evidence="5">CBS 7841</strain>
    </source>
</reference>
<dbReference type="Pfam" id="PF03462">
    <property type="entry name" value="PCRF"/>
    <property type="match status" value="1"/>
</dbReference>
<evidence type="ECO:0000259" key="4">
    <source>
        <dbReference type="PROSITE" id="PS00745"/>
    </source>
</evidence>
<dbReference type="Gene3D" id="3.30.70.1660">
    <property type="match status" value="1"/>
</dbReference>
<evidence type="ECO:0000256" key="2">
    <source>
        <dbReference type="ARBA" id="ARBA00022481"/>
    </source>
</evidence>
<reference evidence="5" key="2">
    <citation type="journal article" date="2022" name="Elife">
        <title>Obligate sexual reproduction of a homothallic fungus closely related to the Cryptococcus pathogenic species complex.</title>
        <authorList>
            <person name="Passer A.R."/>
            <person name="Clancey S.A."/>
            <person name="Shea T."/>
            <person name="David-Palma M."/>
            <person name="Averette A.F."/>
            <person name="Boekhout T."/>
            <person name="Porcel B.M."/>
            <person name="Nowrousian M."/>
            <person name="Cuomo C.A."/>
            <person name="Sun S."/>
            <person name="Heitman J."/>
            <person name="Coelho M.A."/>
        </authorList>
    </citation>
    <scope>NUCLEOTIDE SEQUENCE</scope>
    <source>
        <strain evidence="5">CBS 7841</strain>
    </source>
</reference>
<dbReference type="InterPro" id="IPR000352">
    <property type="entry name" value="Pep_chain_release_fac_I"/>
</dbReference>
<dbReference type="Pfam" id="PF00472">
    <property type="entry name" value="RF-1"/>
    <property type="match status" value="1"/>
</dbReference>
<dbReference type="InterPro" id="IPR005139">
    <property type="entry name" value="PCRF"/>
</dbReference>
<protein>
    <submittedName>
        <fullName evidence="5">Peptide chain release factor 1</fullName>
    </submittedName>
</protein>
<reference evidence="5" key="3">
    <citation type="submission" date="2024-01" db="EMBL/GenBank/DDBJ databases">
        <authorList>
            <person name="Coelho M.A."/>
            <person name="David-Palma M."/>
            <person name="Shea T."/>
            <person name="Sun S."/>
            <person name="Cuomo C.A."/>
            <person name="Heitman J."/>
        </authorList>
    </citation>
    <scope>NUCLEOTIDE SEQUENCE</scope>
    <source>
        <strain evidence="5">CBS 7841</strain>
    </source>
</reference>
<dbReference type="InterPro" id="IPR045853">
    <property type="entry name" value="Pep_chain_release_fac_I_sf"/>
</dbReference>
<evidence type="ECO:0000256" key="1">
    <source>
        <dbReference type="ARBA" id="ARBA00010835"/>
    </source>
</evidence>